<evidence type="ECO:0000256" key="1">
    <source>
        <dbReference type="SAM" id="MobiDB-lite"/>
    </source>
</evidence>
<feature type="region of interest" description="Disordered" evidence="1">
    <location>
        <begin position="87"/>
        <end position="109"/>
    </location>
</feature>
<organism evidence="2 3">
    <name type="scientific">Lithospermum erythrorhizon</name>
    <name type="common">Purple gromwell</name>
    <name type="synonym">Lithospermum officinale var. erythrorhizon</name>
    <dbReference type="NCBI Taxonomy" id="34254"/>
    <lineage>
        <taxon>Eukaryota</taxon>
        <taxon>Viridiplantae</taxon>
        <taxon>Streptophyta</taxon>
        <taxon>Embryophyta</taxon>
        <taxon>Tracheophyta</taxon>
        <taxon>Spermatophyta</taxon>
        <taxon>Magnoliopsida</taxon>
        <taxon>eudicotyledons</taxon>
        <taxon>Gunneridae</taxon>
        <taxon>Pentapetalae</taxon>
        <taxon>asterids</taxon>
        <taxon>lamiids</taxon>
        <taxon>Boraginales</taxon>
        <taxon>Boraginaceae</taxon>
        <taxon>Boraginoideae</taxon>
        <taxon>Lithospermeae</taxon>
        <taxon>Lithospermum</taxon>
    </lineage>
</organism>
<comment type="caution">
    <text evidence="2">The sequence shown here is derived from an EMBL/GenBank/DDBJ whole genome shotgun (WGS) entry which is preliminary data.</text>
</comment>
<accession>A0AAV3P8F9</accession>
<evidence type="ECO:0000313" key="3">
    <source>
        <dbReference type="Proteomes" id="UP001454036"/>
    </source>
</evidence>
<keyword evidence="3" id="KW-1185">Reference proteome</keyword>
<evidence type="ECO:0000313" key="2">
    <source>
        <dbReference type="EMBL" id="GAA0146328.1"/>
    </source>
</evidence>
<feature type="region of interest" description="Disordered" evidence="1">
    <location>
        <begin position="17"/>
        <end position="53"/>
    </location>
</feature>
<proteinExistence type="predicted"/>
<dbReference type="AlphaFoldDB" id="A0AAV3P8F9"/>
<dbReference type="EMBL" id="BAABME010000913">
    <property type="protein sequence ID" value="GAA0146328.1"/>
    <property type="molecule type" value="Genomic_DNA"/>
</dbReference>
<dbReference type="Proteomes" id="UP001454036">
    <property type="component" value="Unassembled WGS sequence"/>
</dbReference>
<sequence>MTGPRVPLFCRAKVVKRVSKEPRGSPAIVAQPATAHQSSSMLGKRPASAETRPPLFSMRQKSIAHKLPRSEILDLTEDPHLTTLYGQEASKESSNHNPSTIPDEGADSAPKAKTWYSTNFLDLPYTLPGGFQVTEDSNLWKKSDAFGASRPLLLERIRKDYDSINDPLEVHGVVARHLIRAMNTSYAISCRADLLDDAREEACEKESAAELRVKE</sequence>
<name>A0AAV3P8F9_LITER</name>
<reference evidence="2 3" key="1">
    <citation type="submission" date="2024-01" db="EMBL/GenBank/DDBJ databases">
        <title>The complete chloroplast genome sequence of Lithospermum erythrorhizon: insights into the phylogenetic relationship among Boraginaceae species and the maternal lineages of purple gromwells.</title>
        <authorList>
            <person name="Okada T."/>
            <person name="Watanabe K."/>
        </authorList>
    </citation>
    <scope>NUCLEOTIDE SEQUENCE [LARGE SCALE GENOMIC DNA]</scope>
</reference>
<protein>
    <submittedName>
        <fullName evidence="2">Uncharacterized protein</fullName>
    </submittedName>
</protein>
<gene>
    <name evidence="2" type="ORF">LIER_06313</name>
</gene>